<protein>
    <recommendedName>
        <fullName evidence="2">NAD/GMP synthase domain-containing protein</fullName>
    </recommendedName>
</protein>
<keyword evidence="4" id="KW-1185">Reference proteome</keyword>
<dbReference type="PANTHER" id="PTHR43169">
    <property type="entry name" value="EXSB FAMILY PROTEIN"/>
    <property type="match status" value="1"/>
</dbReference>
<gene>
    <name evidence="3" type="ORF">DFQ08_102515</name>
</gene>
<dbReference type="Gene3D" id="3.40.50.620">
    <property type="entry name" value="HUPs"/>
    <property type="match status" value="1"/>
</dbReference>
<sequence length="265" mass="29549">MSKLALLKQWFKDHKGTVTAFSGGVDSSLVLYVSKLVLGDAALGLISNSESLKSKDFKVATDFCKTHHIHLEVIKTSELKDPNYTSNPANRCFFCKTHLYEAMVSMIQDRYPGYTILNGTNYDDLGDYRPGLEAAKNHQIKSPLAELNITKAEVIEMANALGLETASKPPSPCLSSRIPYGTRVNNERLKQIEHAEYVLNRFGFQNVRVRYKGEEASVEVPINELEALKSQFNLITEAIKAIGFSKVTLDEEGFVSGKLNRVLNE</sequence>
<feature type="active site" description="Nucleophile and sulfur donor" evidence="1">
    <location>
        <position position="173"/>
    </location>
</feature>
<dbReference type="PANTHER" id="PTHR43169:SF2">
    <property type="entry name" value="NAD_GMP SYNTHASE DOMAIN-CONTAINING PROTEIN"/>
    <property type="match status" value="1"/>
</dbReference>
<reference evidence="3 4" key="1">
    <citation type="submission" date="2018-07" db="EMBL/GenBank/DDBJ databases">
        <title>Genomic Encyclopedia of Type Strains, Phase III (KMG-III): the genomes of soil and plant-associated and newly described type strains.</title>
        <authorList>
            <person name="Whitman W."/>
        </authorList>
    </citation>
    <scope>NUCLEOTIDE SEQUENCE [LARGE SCALE GENOMIC DNA]</scope>
    <source>
        <strain evidence="3 4">CECT 7958</strain>
    </source>
</reference>
<dbReference type="InterPro" id="IPR014729">
    <property type="entry name" value="Rossmann-like_a/b/a_fold"/>
</dbReference>
<name>A0A368ZG42_9FLAO</name>
<comment type="caution">
    <text evidence="3">The sequence shown here is derived from an EMBL/GenBank/DDBJ whole genome shotgun (WGS) entry which is preliminary data.</text>
</comment>
<dbReference type="SUPFAM" id="SSF52402">
    <property type="entry name" value="Adenine nucleotide alpha hydrolases-like"/>
    <property type="match status" value="1"/>
</dbReference>
<dbReference type="EMBL" id="QPJO01000002">
    <property type="protein sequence ID" value="RCW92486.1"/>
    <property type="molecule type" value="Genomic_DNA"/>
</dbReference>
<dbReference type="OrthoDB" id="9776919at2"/>
<organism evidence="3 4">
    <name type="scientific">Winogradskyella arenosi</name>
    <dbReference type="NCBI Taxonomy" id="533325"/>
    <lineage>
        <taxon>Bacteria</taxon>
        <taxon>Pseudomonadati</taxon>
        <taxon>Bacteroidota</taxon>
        <taxon>Flavobacteriia</taxon>
        <taxon>Flavobacteriales</taxon>
        <taxon>Flavobacteriaceae</taxon>
        <taxon>Winogradskyella</taxon>
    </lineage>
</organism>
<dbReference type="NCBIfam" id="TIGR00268">
    <property type="entry name" value="ATP-dependent sacrificial sulfur transferase LarE"/>
    <property type="match status" value="1"/>
</dbReference>
<dbReference type="InterPro" id="IPR052188">
    <property type="entry name" value="Ni-pincer_cofactor_biosynth"/>
</dbReference>
<dbReference type="CDD" id="cd01990">
    <property type="entry name" value="LarE-like"/>
    <property type="match status" value="1"/>
</dbReference>
<evidence type="ECO:0000313" key="3">
    <source>
        <dbReference type="EMBL" id="RCW92486.1"/>
    </source>
</evidence>
<dbReference type="InterPro" id="IPR005232">
    <property type="entry name" value="LarE"/>
</dbReference>
<dbReference type="PIRSF" id="PIRSF006661">
    <property type="entry name" value="PP-lp_UCP006661"/>
    <property type="match status" value="1"/>
</dbReference>
<dbReference type="AlphaFoldDB" id="A0A368ZG42"/>
<dbReference type="Proteomes" id="UP000253436">
    <property type="component" value="Unassembled WGS sequence"/>
</dbReference>
<accession>A0A368ZG42</accession>
<proteinExistence type="predicted"/>
<dbReference type="Pfam" id="PF02540">
    <property type="entry name" value="NAD_synthase"/>
    <property type="match status" value="1"/>
</dbReference>
<dbReference type="GO" id="GO:0006163">
    <property type="term" value="P:purine nucleotide metabolic process"/>
    <property type="evidence" value="ECO:0007669"/>
    <property type="project" value="UniProtKB-ARBA"/>
</dbReference>
<dbReference type="RefSeq" id="WP_114309188.1">
    <property type="nucleotide sequence ID" value="NZ_QPJO01000002.1"/>
</dbReference>
<dbReference type="GO" id="GO:0016783">
    <property type="term" value="F:sulfurtransferase activity"/>
    <property type="evidence" value="ECO:0007669"/>
    <property type="project" value="InterPro"/>
</dbReference>
<evidence type="ECO:0000313" key="4">
    <source>
        <dbReference type="Proteomes" id="UP000253436"/>
    </source>
</evidence>
<feature type="domain" description="NAD/GMP synthase" evidence="2">
    <location>
        <begin position="14"/>
        <end position="75"/>
    </location>
</feature>
<dbReference type="InterPro" id="IPR022310">
    <property type="entry name" value="NAD/GMP_synthase"/>
</dbReference>
<evidence type="ECO:0000256" key="1">
    <source>
        <dbReference type="PIRSR" id="PIRSR006661-1"/>
    </source>
</evidence>
<evidence type="ECO:0000259" key="2">
    <source>
        <dbReference type="Pfam" id="PF02540"/>
    </source>
</evidence>